<feature type="transmembrane region" description="Helical" evidence="1">
    <location>
        <begin position="7"/>
        <end position="26"/>
    </location>
</feature>
<dbReference type="Gene3D" id="3.30.70.270">
    <property type="match status" value="1"/>
</dbReference>
<dbReference type="SMART" id="SM00267">
    <property type="entry name" value="GGDEF"/>
    <property type="match status" value="1"/>
</dbReference>
<dbReference type="EC" id="2.7.7.65" evidence="3"/>
<feature type="transmembrane region" description="Helical" evidence="1">
    <location>
        <begin position="79"/>
        <end position="96"/>
    </location>
</feature>
<protein>
    <submittedName>
        <fullName evidence="3">GGDEF domain-containing protein</fullName>
        <ecNumber evidence="3">2.7.7.65</ecNumber>
    </submittedName>
</protein>
<dbReference type="SUPFAM" id="SSF55073">
    <property type="entry name" value="Nucleotide cyclase"/>
    <property type="match status" value="1"/>
</dbReference>
<keyword evidence="1" id="KW-0812">Transmembrane</keyword>
<feature type="transmembrane region" description="Helical" evidence="1">
    <location>
        <begin position="126"/>
        <end position="146"/>
    </location>
</feature>
<proteinExistence type="predicted"/>
<dbReference type="EMBL" id="JBHLTW010000027">
    <property type="protein sequence ID" value="MFC0595803.1"/>
    <property type="molecule type" value="Genomic_DNA"/>
</dbReference>
<dbReference type="PANTHER" id="PTHR45138">
    <property type="entry name" value="REGULATORY COMPONENTS OF SENSORY TRANSDUCTION SYSTEM"/>
    <property type="match status" value="1"/>
</dbReference>
<dbReference type="InterPro" id="IPR000160">
    <property type="entry name" value="GGDEF_dom"/>
</dbReference>
<keyword evidence="3" id="KW-0808">Transferase</keyword>
<dbReference type="RefSeq" id="WP_188846696.1">
    <property type="nucleotide sequence ID" value="NZ_BMPJ01000007.1"/>
</dbReference>
<evidence type="ECO:0000313" key="3">
    <source>
        <dbReference type="EMBL" id="MFC0595803.1"/>
    </source>
</evidence>
<evidence type="ECO:0000259" key="2">
    <source>
        <dbReference type="PROSITE" id="PS50887"/>
    </source>
</evidence>
<keyword evidence="4" id="KW-1185">Reference proteome</keyword>
<feature type="domain" description="GGDEF" evidence="2">
    <location>
        <begin position="192"/>
        <end position="313"/>
    </location>
</feature>
<dbReference type="Proteomes" id="UP001589830">
    <property type="component" value="Unassembled WGS sequence"/>
</dbReference>
<gene>
    <name evidence="3" type="ORF">ACFFFP_06435</name>
</gene>
<keyword evidence="1" id="KW-0472">Membrane</keyword>
<keyword evidence="1" id="KW-1133">Transmembrane helix</keyword>
<dbReference type="PROSITE" id="PS50887">
    <property type="entry name" value="GGDEF"/>
    <property type="match status" value="1"/>
</dbReference>
<evidence type="ECO:0000313" key="4">
    <source>
        <dbReference type="Proteomes" id="UP001589830"/>
    </source>
</evidence>
<keyword evidence="3" id="KW-0548">Nucleotidyltransferase</keyword>
<dbReference type="InterPro" id="IPR050469">
    <property type="entry name" value="Diguanylate_Cyclase"/>
</dbReference>
<dbReference type="InterPro" id="IPR043128">
    <property type="entry name" value="Rev_trsase/Diguanyl_cyclase"/>
</dbReference>
<comment type="caution">
    <text evidence="3">The sequence shown here is derived from an EMBL/GenBank/DDBJ whole genome shotgun (WGS) entry which is preliminary data.</text>
</comment>
<name>A0ABV6Q135_9DEIN</name>
<dbReference type="InterPro" id="IPR029787">
    <property type="entry name" value="Nucleotide_cyclase"/>
</dbReference>
<feature type="transmembrane region" description="Helical" evidence="1">
    <location>
        <begin position="32"/>
        <end position="49"/>
    </location>
</feature>
<accession>A0ABV6Q135</accession>
<dbReference type="PANTHER" id="PTHR45138:SF9">
    <property type="entry name" value="DIGUANYLATE CYCLASE DGCM-RELATED"/>
    <property type="match status" value="1"/>
</dbReference>
<reference evidence="3 4" key="1">
    <citation type="submission" date="2024-09" db="EMBL/GenBank/DDBJ databases">
        <authorList>
            <person name="Sun Q."/>
            <person name="Mori K."/>
        </authorList>
    </citation>
    <scope>NUCLEOTIDE SEQUENCE [LARGE SCALE GENOMIC DNA]</scope>
    <source>
        <strain evidence="3 4">NCAIM B.02340</strain>
    </source>
</reference>
<dbReference type="GO" id="GO:0052621">
    <property type="term" value="F:diguanylate cyclase activity"/>
    <property type="evidence" value="ECO:0007669"/>
    <property type="project" value="UniProtKB-EC"/>
</dbReference>
<evidence type="ECO:0000256" key="1">
    <source>
        <dbReference type="SAM" id="Phobius"/>
    </source>
</evidence>
<dbReference type="Pfam" id="PF00990">
    <property type="entry name" value="GGDEF"/>
    <property type="match status" value="1"/>
</dbReference>
<organism evidence="3 4">
    <name type="scientific">Thermus composti</name>
    <dbReference type="NCBI Taxonomy" id="532059"/>
    <lineage>
        <taxon>Bacteria</taxon>
        <taxon>Thermotogati</taxon>
        <taxon>Deinococcota</taxon>
        <taxon>Deinococci</taxon>
        <taxon>Thermales</taxon>
        <taxon>Thermaceae</taxon>
        <taxon>Thermus</taxon>
    </lineage>
</organism>
<dbReference type="CDD" id="cd01949">
    <property type="entry name" value="GGDEF"/>
    <property type="match status" value="1"/>
</dbReference>
<sequence length="316" mass="35177">MDRWARGLYALAWLGLPLGVGLRLLFSPPQGPWVWAAYGVFALLFLLALRQGPRRAPKLLVHALGAYLLFEVGRAGEDWPVVGFWSSALYLLAAFAYPWPRSLAVGGFWASLLALGPVLLGKPLGFFYGYFALSQPVLLALTLLLARFREFYGQVRFWREQALTCSLTGLPNRRALEMALEREAARVERGGEPLSLVLLDLDDFKKINDEKGHPEGDRLLREVGRYLIAHVRQQDLVGRWGGEEFAILLPRTSGAQATHLAERLREGLKALGITASFGVATYRGDLQDLYRRADEALYRAKAGGKDRVARATEELG</sequence>
<dbReference type="NCBIfam" id="TIGR00254">
    <property type="entry name" value="GGDEF"/>
    <property type="match status" value="1"/>
</dbReference>